<dbReference type="STRING" id="482461.SAMN05216244_0677"/>
<evidence type="ECO:0000256" key="5">
    <source>
        <dbReference type="ARBA" id="ARBA00023015"/>
    </source>
</evidence>
<keyword evidence="13" id="KW-1185">Reference proteome</keyword>
<evidence type="ECO:0000313" key="13">
    <source>
        <dbReference type="Proteomes" id="UP000182347"/>
    </source>
</evidence>
<accession>A0A1G9MPE7</accession>
<gene>
    <name evidence="10" type="primary">pyrR</name>
    <name evidence="12" type="ORF">SAMN05216244_0677</name>
</gene>
<dbReference type="NCBIfam" id="NF003549">
    <property type="entry name" value="PRK05205.1-5"/>
    <property type="match status" value="1"/>
</dbReference>
<comment type="function">
    <text evidence="7 10">Regulates transcriptional attenuation of the pyrimidine nucleotide (pyr) operon by binding in a uridine-dependent manner to specific sites on pyr mRNA. This disrupts an antiterminator hairpin in the RNA and favors formation of a downstream transcription terminator, leading to a reduced expression of downstream genes.</text>
</comment>
<keyword evidence="5 10" id="KW-0805">Transcription regulation</keyword>
<dbReference type="InterPro" id="IPR050137">
    <property type="entry name" value="PyrR_bifunctional"/>
</dbReference>
<proteinExistence type="inferred from homology"/>
<feature type="domain" description="Phosphoribosyltransferase" evidence="11">
    <location>
        <begin position="39"/>
        <end position="199"/>
    </location>
</feature>
<dbReference type="SUPFAM" id="SSF53271">
    <property type="entry name" value="PRTase-like"/>
    <property type="match status" value="1"/>
</dbReference>
<evidence type="ECO:0000256" key="1">
    <source>
        <dbReference type="ARBA" id="ARBA00005565"/>
    </source>
</evidence>
<organism evidence="12 13">
    <name type="scientific">Sediminibacillus halophilus</name>
    <dbReference type="NCBI Taxonomy" id="482461"/>
    <lineage>
        <taxon>Bacteria</taxon>
        <taxon>Bacillati</taxon>
        <taxon>Bacillota</taxon>
        <taxon>Bacilli</taxon>
        <taxon>Bacillales</taxon>
        <taxon>Bacillaceae</taxon>
        <taxon>Sediminibacillus</taxon>
    </lineage>
</organism>
<keyword evidence="4 10" id="KW-0808">Transferase</keyword>
<evidence type="ECO:0000256" key="10">
    <source>
        <dbReference type="HAMAP-Rule" id="MF_01219"/>
    </source>
</evidence>
<evidence type="ECO:0000256" key="8">
    <source>
        <dbReference type="ARBA" id="ARBA00056018"/>
    </source>
</evidence>
<name>A0A1G9MPE7_9BACI</name>
<dbReference type="PANTHER" id="PTHR11608:SF0">
    <property type="entry name" value="BIFUNCTIONAL PROTEIN PYRR"/>
    <property type="match status" value="1"/>
</dbReference>
<dbReference type="AlphaFoldDB" id="A0A1G9MPE7"/>
<comment type="subunit">
    <text evidence="9 10">Homodimer and homohexamer; in equilibrium.</text>
</comment>
<keyword evidence="6 10" id="KW-0804">Transcription</keyword>
<evidence type="ECO:0000256" key="3">
    <source>
        <dbReference type="ARBA" id="ARBA00022676"/>
    </source>
</evidence>
<evidence type="ECO:0000256" key="9">
    <source>
        <dbReference type="ARBA" id="ARBA00063792"/>
    </source>
</evidence>
<feature type="short sequence motif" description="PRPP-binding" evidence="10">
    <location>
        <begin position="132"/>
        <end position="144"/>
    </location>
</feature>
<evidence type="ECO:0000256" key="6">
    <source>
        <dbReference type="ARBA" id="ARBA00023163"/>
    </source>
</evidence>
<dbReference type="EMBL" id="FNHF01000001">
    <property type="protein sequence ID" value="SDL76166.1"/>
    <property type="molecule type" value="Genomic_DNA"/>
</dbReference>
<dbReference type="InterPro" id="IPR029057">
    <property type="entry name" value="PRTase-like"/>
</dbReference>
<keyword evidence="2 10" id="KW-0806">Transcription termination</keyword>
<dbReference type="GO" id="GO:0003723">
    <property type="term" value="F:RNA binding"/>
    <property type="evidence" value="ECO:0007669"/>
    <property type="project" value="UniProtKB-UniRule"/>
</dbReference>
<sequence>MIMVEVCPNPFFPLVEEGIFYAIRFWLGGYKMEKKATVLDDAAIGRSLTRIAHEILEKNKGVQGLILVGIKTRGIPLAKRLQKKIAQIEGVEVPIGELDITLYRDDLTSVEENREPRLNETKIDGDISGKTLVLVDDVLFTGRTVRAAMDAIVDQGRPEQIQLAVLVDRGHRELPIRADFIGKNIPTSKEEIIVVELDETDSQDEVSIYEK</sequence>
<dbReference type="NCBIfam" id="NF003547">
    <property type="entry name" value="PRK05205.1-3"/>
    <property type="match status" value="1"/>
</dbReference>
<comment type="catalytic activity">
    <reaction evidence="10">
        <text>UMP + diphosphate = 5-phospho-alpha-D-ribose 1-diphosphate + uracil</text>
        <dbReference type="Rhea" id="RHEA:13017"/>
        <dbReference type="ChEBI" id="CHEBI:17568"/>
        <dbReference type="ChEBI" id="CHEBI:33019"/>
        <dbReference type="ChEBI" id="CHEBI:57865"/>
        <dbReference type="ChEBI" id="CHEBI:58017"/>
        <dbReference type="EC" id="2.4.2.9"/>
    </reaction>
</comment>
<dbReference type="HAMAP" id="MF_01219">
    <property type="entry name" value="PyrR"/>
    <property type="match status" value="1"/>
</dbReference>
<evidence type="ECO:0000313" key="12">
    <source>
        <dbReference type="EMBL" id="SDL76166.1"/>
    </source>
</evidence>
<dbReference type="Pfam" id="PF00156">
    <property type="entry name" value="Pribosyltran"/>
    <property type="match status" value="1"/>
</dbReference>
<keyword evidence="10" id="KW-0694">RNA-binding</keyword>
<dbReference type="FunFam" id="3.40.50.2020:FF:000020">
    <property type="entry name" value="Bifunctional protein PyrR"/>
    <property type="match status" value="1"/>
</dbReference>
<dbReference type="EC" id="2.4.2.9" evidence="10"/>
<dbReference type="Proteomes" id="UP000182347">
    <property type="component" value="Unassembled WGS sequence"/>
</dbReference>
<evidence type="ECO:0000259" key="11">
    <source>
        <dbReference type="Pfam" id="PF00156"/>
    </source>
</evidence>
<comment type="function">
    <text evidence="8 10">Also displays a weak uracil phosphoribosyltransferase activity which is not physiologically significant.</text>
</comment>
<evidence type="ECO:0000256" key="7">
    <source>
        <dbReference type="ARBA" id="ARBA00053556"/>
    </source>
</evidence>
<dbReference type="InterPro" id="IPR023050">
    <property type="entry name" value="PyrR"/>
</dbReference>
<dbReference type="PANTHER" id="PTHR11608">
    <property type="entry name" value="BIFUNCTIONAL PROTEIN PYRR"/>
    <property type="match status" value="1"/>
</dbReference>
<dbReference type="GO" id="GO:0006353">
    <property type="term" value="P:DNA-templated transcription termination"/>
    <property type="evidence" value="ECO:0007669"/>
    <property type="project" value="UniProtKB-UniRule"/>
</dbReference>
<dbReference type="GO" id="GO:0004845">
    <property type="term" value="F:uracil phosphoribosyltransferase activity"/>
    <property type="evidence" value="ECO:0007669"/>
    <property type="project" value="UniProtKB-UniRule"/>
</dbReference>
<protein>
    <recommendedName>
        <fullName evidence="10">Bifunctional protein PyrR</fullName>
    </recommendedName>
    <domain>
        <recommendedName>
            <fullName evidence="10">Pyrimidine operon regulatory protein</fullName>
        </recommendedName>
    </domain>
    <domain>
        <recommendedName>
            <fullName evidence="10">Uracil phosphoribosyltransferase</fullName>
            <shortName evidence="10">UPRTase</shortName>
            <ecNumber evidence="10">2.4.2.9</ecNumber>
        </recommendedName>
    </domain>
</protein>
<reference evidence="13" key="1">
    <citation type="submission" date="2016-10" db="EMBL/GenBank/DDBJ databases">
        <authorList>
            <person name="Varghese N."/>
            <person name="Submissions S."/>
        </authorList>
    </citation>
    <scope>NUCLEOTIDE SEQUENCE [LARGE SCALE GENOMIC DNA]</scope>
    <source>
        <strain evidence="13">CGMCC 1.6199</strain>
    </source>
</reference>
<dbReference type="Gene3D" id="3.40.50.2020">
    <property type="match status" value="1"/>
</dbReference>
<dbReference type="NCBIfam" id="NF003548">
    <property type="entry name" value="PRK05205.1-4"/>
    <property type="match status" value="1"/>
</dbReference>
<evidence type="ECO:0000256" key="2">
    <source>
        <dbReference type="ARBA" id="ARBA00022472"/>
    </source>
</evidence>
<comment type="similarity">
    <text evidence="1 10">Belongs to the purine/pyrimidine phosphoribosyltransferase family. PyrR subfamily.</text>
</comment>
<dbReference type="CDD" id="cd06223">
    <property type="entry name" value="PRTases_typeI"/>
    <property type="match status" value="1"/>
</dbReference>
<evidence type="ECO:0000256" key="4">
    <source>
        <dbReference type="ARBA" id="ARBA00022679"/>
    </source>
</evidence>
<keyword evidence="3 10" id="KW-0328">Glycosyltransferase</keyword>
<dbReference type="InterPro" id="IPR000836">
    <property type="entry name" value="PRTase_dom"/>
</dbReference>